<feature type="transmembrane region" description="Helical" evidence="2">
    <location>
        <begin position="438"/>
        <end position="456"/>
    </location>
</feature>
<comment type="caution">
    <text evidence="3">The sequence shown here is derived from an EMBL/GenBank/DDBJ whole genome shotgun (WGS) entry which is preliminary data.</text>
</comment>
<gene>
    <name evidence="3" type="ORF">RDV89_06635</name>
</gene>
<accession>A0ABU3PU34</accession>
<evidence type="ECO:0000256" key="1">
    <source>
        <dbReference type="SAM" id="MobiDB-lite"/>
    </source>
</evidence>
<keyword evidence="2" id="KW-0812">Transmembrane</keyword>
<feature type="region of interest" description="Disordered" evidence="1">
    <location>
        <begin position="47"/>
        <end position="99"/>
    </location>
</feature>
<protein>
    <recommendedName>
        <fullName evidence="5">Htaa domain-containing protein</fullName>
    </recommendedName>
</protein>
<keyword evidence="2" id="KW-1133">Transmembrane helix</keyword>
<dbReference type="EMBL" id="JAVYII010000002">
    <property type="protein sequence ID" value="MDT9592735.1"/>
    <property type="molecule type" value="Genomic_DNA"/>
</dbReference>
<evidence type="ECO:0000313" key="3">
    <source>
        <dbReference type="EMBL" id="MDT9592735.1"/>
    </source>
</evidence>
<evidence type="ECO:0000313" key="4">
    <source>
        <dbReference type="Proteomes" id="UP001268542"/>
    </source>
</evidence>
<keyword evidence="4" id="KW-1185">Reference proteome</keyword>
<reference evidence="3 4" key="1">
    <citation type="submission" date="2023-08" db="EMBL/GenBank/DDBJ databases">
        <title>Nocardioides seae sp. nov., a bacterium isolated from a soil.</title>
        <authorList>
            <person name="Wang X."/>
        </authorList>
    </citation>
    <scope>NUCLEOTIDE SEQUENCE [LARGE SCALE GENOMIC DNA]</scope>
    <source>
        <strain evidence="3 4">YZH12</strain>
    </source>
</reference>
<evidence type="ECO:0008006" key="5">
    <source>
        <dbReference type="Google" id="ProtNLM"/>
    </source>
</evidence>
<sequence length="472" mass="47718">MNAVRPSRATLARLTAPARPALAVLAVVALVAALALAVLAVRPAPAHGAEPVAGETAPTEEPTAAPTEEPTEEPTAGPTQTPTEQPAEEPEPTDEPGGAVQVDDAVFRWGMNAESSKPTFFGHNFFAAGIVELAAGRQVQQRDWRAQDGDVTVERAAGTGWETATWPAGQAWPGGPQQVRLGGGTGEVDVAAGTATIAWEGDYSVLYYTGLSVFHVSDPVLSVEGGRGQVRATVTGYEGSQDDPDQRGDQVSGEVVIADLPRVELSEAGFSATPSYAGVRVEGLSTPQVRDAGFGAFPQGFVSLLDPMGIAAFWYTTGSSVDQDKPASPLAVSFDASRPVVVPPSPVPTQPGDGGDVPDNVALPPPARTPAAGPAGSSGSGGARAPAAVAPNAPSAPLAPGVPVAALAVDGSLPAAADLQSAAYASAVTDPAARAASVWWWVGGVLLLAAAALLSLPAGRPPLPRRPGGTPR</sequence>
<organism evidence="3 4">
    <name type="scientific">Nocardioides imazamoxiresistens</name>
    <dbReference type="NCBI Taxonomy" id="3231893"/>
    <lineage>
        <taxon>Bacteria</taxon>
        <taxon>Bacillati</taxon>
        <taxon>Actinomycetota</taxon>
        <taxon>Actinomycetes</taxon>
        <taxon>Propionibacteriales</taxon>
        <taxon>Nocardioidaceae</taxon>
        <taxon>Nocardioides</taxon>
    </lineage>
</organism>
<feature type="compositionally biased region" description="Low complexity" evidence="1">
    <location>
        <begin position="47"/>
        <end position="85"/>
    </location>
</feature>
<proteinExistence type="predicted"/>
<dbReference type="RefSeq" id="WP_315732157.1">
    <property type="nucleotide sequence ID" value="NZ_JAVYII010000002.1"/>
</dbReference>
<evidence type="ECO:0000256" key="2">
    <source>
        <dbReference type="SAM" id="Phobius"/>
    </source>
</evidence>
<feature type="region of interest" description="Disordered" evidence="1">
    <location>
        <begin position="338"/>
        <end position="390"/>
    </location>
</feature>
<keyword evidence="2" id="KW-0472">Membrane</keyword>
<name>A0ABU3PU34_9ACTN</name>
<dbReference type="Proteomes" id="UP001268542">
    <property type="component" value="Unassembled WGS sequence"/>
</dbReference>